<dbReference type="Pfam" id="PF02518">
    <property type="entry name" value="HATPase_c"/>
    <property type="match status" value="1"/>
</dbReference>
<comment type="subcellular location">
    <subcellularLocation>
        <location evidence="2">Cell inner membrane</location>
    </subcellularLocation>
</comment>
<keyword evidence="9" id="KW-0472">Membrane</keyword>
<proteinExistence type="predicted"/>
<dbReference type="SUPFAM" id="SSF47384">
    <property type="entry name" value="Homodimeric domain of signal transducing histidine kinase"/>
    <property type="match status" value="1"/>
</dbReference>
<evidence type="ECO:0000256" key="7">
    <source>
        <dbReference type="ARBA" id="ARBA00022777"/>
    </source>
</evidence>
<comment type="caution">
    <text evidence="11">The sequence shown here is derived from an EMBL/GenBank/DDBJ whole genome shotgun (WGS) entry which is preliminary data.</text>
</comment>
<dbReference type="PROSITE" id="PS50109">
    <property type="entry name" value="HIS_KIN"/>
    <property type="match status" value="1"/>
</dbReference>
<dbReference type="SUPFAM" id="SSF55874">
    <property type="entry name" value="ATPase domain of HSP90 chaperone/DNA topoisomerase II/histidine kinase"/>
    <property type="match status" value="1"/>
</dbReference>
<dbReference type="PANTHER" id="PTHR45436">
    <property type="entry name" value="SENSOR HISTIDINE KINASE YKOH"/>
    <property type="match status" value="1"/>
</dbReference>
<dbReference type="SUPFAM" id="SSF103190">
    <property type="entry name" value="Sensory domain-like"/>
    <property type="match status" value="1"/>
</dbReference>
<evidence type="ECO:0000256" key="3">
    <source>
        <dbReference type="ARBA" id="ARBA00012438"/>
    </source>
</evidence>
<gene>
    <name evidence="11" type="primary">creC</name>
    <name evidence="11" type="ORF">QWZ16_17135</name>
</gene>
<dbReference type="InterPro" id="IPR003661">
    <property type="entry name" value="HisK_dim/P_dom"/>
</dbReference>
<evidence type="ECO:0000256" key="9">
    <source>
        <dbReference type="SAM" id="Phobius"/>
    </source>
</evidence>
<evidence type="ECO:0000256" key="4">
    <source>
        <dbReference type="ARBA" id="ARBA00022553"/>
    </source>
</evidence>
<dbReference type="PANTHER" id="PTHR45436:SF10">
    <property type="entry name" value="HISTIDINE KINASE"/>
    <property type="match status" value="1"/>
</dbReference>
<dbReference type="Gene3D" id="1.10.287.130">
    <property type="match status" value="1"/>
</dbReference>
<evidence type="ECO:0000256" key="2">
    <source>
        <dbReference type="ARBA" id="ARBA00004533"/>
    </source>
</evidence>
<dbReference type="InterPro" id="IPR050428">
    <property type="entry name" value="TCS_sensor_his_kinase"/>
</dbReference>
<evidence type="ECO:0000313" key="11">
    <source>
        <dbReference type="EMBL" id="MDN3611327.1"/>
    </source>
</evidence>
<dbReference type="GO" id="GO:0004673">
    <property type="term" value="F:protein histidine kinase activity"/>
    <property type="evidence" value="ECO:0007669"/>
    <property type="project" value="UniProtKB-EC"/>
</dbReference>
<dbReference type="CDD" id="cd00082">
    <property type="entry name" value="HisKA"/>
    <property type="match status" value="1"/>
</dbReference>
<keyword evidence="12" id="KW-1185">Reference proteome</keyword>
<keyword evidence="7 11" id="KW-0418">Kinase</keyword>
<dbReference type="Gene3D" id="3.30.450.20">
    <property type="entry name" value="PAS domain"/>
    <property type="match status" value="1"/>
</dbReference>
<keyword evidence="6 9" id="KW-0812">Transmembrane</keyword>
<dbReference type="EC" id="2.7.13.3" evidence="3"/>
<dbReference type="SMART" id="SM00388">
    <property type="entry name" value="HisKA"/>
    <property type="match status" value="1"/>
</dbReference>
<accession>A0ABT8BVY8</accession>
<dbReference type="InterPro" id="IPR003594">
    <property type="entry name" value="HATPase_dom"/>
</dbReference>
<dbReference type="Gene3D" id="3.30.565.10">
    <property type="entry name" value="Histidine kinase-like ATPase, C-terminal domain"/>
    <property type="match status" value="1"/>
</dbReference>
<evidence type="ECO:0000313" key="12">
    <source>
        <dbReference type="Proteomes" id="UP001238540"/>
    </source>
</evidence>
<evidence type="ECO:0000259" key="10">
    <source>
        <dbReference type="PROSITE" id="PS50109"/>
    </source>
</evidence>
<dbReference type="SMART" id="SM00387">
    <property type="entry name" value="HATPase_c"/>
    <property type="match status" value="1"/>
</dbReference>
<dbReference type="NCBIfam" id="NF008312">
    <property type="entry name" value="PRK11100.1"/>
    <property type="match status" value="1"/>
</dbReference>
<dbReference type="InterPro" id="IPR005467">
    <property type="entry name" value="His_kinase_dom"/>
</dbReference>
<evidence type="ECO:0000256" key="5">
    <source>
        <dbReference type="ARBA" id="ARBA00022679"/>
    </source>
</evidence>
<feature type="domain" description="Histidine kinase" evidence="10">
    <location>
        <begin position="269"/>
        <end position="484"/>
    </location>
</feature>
<organism evidence="11 12">
    <name type="scientific">Vibrio ostreicida</name>
    <dbReference type="NCBI Taxonomy" id="526588"/>
    <lineage>
        <taxon>Bacteria</taxon>
        <taxon>Pseudomonadati</taxon>
        <taxon>Pseudomonadota</taxon>
        <taxon>Gammaproteobacteria</taxon>
        <taxon>Vibrionales</taxon>
        <taxon>Vibrionaceae</taxon>
        <taxon>Vibrio</taxon>
    </lineage>
</organism>
<reference evidence="12" key="1">
    <citation type="journal article" date="2019" name="Int. J. Syst. Evol. Microbiol.">
        <title>The Global Catalogue of Microorganisms (GCM) 10K type strain sequencing project: providing services to taxonomists for standard genome sequencing and annotation.</title>
        <authorList>
            <consortium name="The Broad Institute Genomics Platform"/>
            <consortium name="The Broad Institute Genome Sequencing Center for Infectious Disease"/>
            <person name="Wu L."/>
            <person name="Ma J."/>
        </authorList>
    </citation>
    <scope>NUCLEOTIDE SEQUENCE [LARGE SCALE GENOMIC DNA]</scope>
    <source>
        <strain evidence="12">CECT 7398</strain>
    </source>
</reference>
<protein>
    <recommendedName>
        <fullName evidence="3">histidine kinase</fullName>
        <ecNumber evidence="3">2.7.13.3</ecNumber>
    </recommendedName>
</protein>
<dbReference type="InterPro" id="IPR029151">
    <property type="entry name" value="Sensor-like_sf"/>
</dbReference>
<evidence type="ECO:0000256" key="8">
    <source>
        <dbReference type="ARBA" id="ARBA00022989"/>
    </source>
</evidence>
<dbReference type="Pfam" id="PF00512">
    <property type="entry name" value="HisKA"/>
    <property type="match status" value="1"/>
</dbReference>
<dbReference type="InterPro" id="IPR036890">
    <property type="entry name" value="HATPase_C_sf"/>
</dbReference>
<comment type="catalytic activity">
    <reaction evidence="1">
        <text>ATP + protein L-histidine = ADP + protein N-phospho-L-histidine.</text>
        <dbReference type="EC" id="2.7.13.3"/>
    </reaction>
</comment>
<feature type="transmembrane region" description="Helical" evidence="9">
    <location>
        <begin position="14"/>
        <end position="33"/>
    </location>
</feature>
<dbReference type="EMBL" id="JAUFQC010000027">
    <property type="protein sequence ID" value="MDN3611327.1"/>
    <property type="molecule type" value="Genomic_DNA"/>
</dbReference>
<dbReference type="Proteomes" id="UP001238540">
    <property type="component" value="Unassembled WGS sequence"/>
</dbReference>
<evidence type="ECO:0000256" key="1">
    <source>
        <dbReference type="ARBA" id="ARBA00000085"/>
    </source>
</evidence>
<keyword evidence="8 9" id="KW-1133">Transmembrane helix</keyword>
<keyword evidence="5 11" id="KW-0808">Transferase</keyword>
<keyword evidence="4" id="KW-0597">Phosphoprotein</keyword>
<name>A0ABT8BVY8_9VIBR</name>
<dbReference type="InterPro" id="IPR036097">
    <property type="entry name" value="HisK_dim/P_sf"/>
</dbReference>
<sequence length="485" mass="54593">MIGWPKIPLGLRLFSLYFALVVLTAYTVSTTIIDELKPTVRQTTEETLVDMANLLAVLAEEGWANGDRSNRRLAALLNAYGQREPAARIWEIGKKVMNHRIYITDQKGIVIADSWQQDIGQDYSQWNDVYRTLRGQYGARSTTEDPNDPLSTVMYVAAPIYYQDAIVGSVTVAKSNRSVEPFIDLSKRHVLFWMIAMSGLVLLAGALFAWRIHSALHKLEQYAVKLGEGEKATKPKFRVFYEYGHLSNALEKMRTQLDGKQYVEEYVETLTHELKSPLSGIKGASEILQMTLTPKKAARFAANIERESERMQSLIDKLLVLARLEKQPQLAHQQPIDLEQILAEIVDASDARLSVKNITCRLPKPPYPSLEGDAFLFKQALFNLMDNALDFVEEGGKITWQLRQVNGLSKLSIFNTGPLIPKYAMVRLTERFYSLARGNGVKSTGLGLNFVEQVAKLHHSELRIENVDQGVLGQGVKVTLQWATP</sequence>
<evidence type="ECO:0000256" key="6">
    <source>
        <dbReference type="ARBA" id="ARBA00022692"/>
    </source>
</evidence>
<feature type="transmembrane region" description="Helical" evidence="9">
    <location>
        <begin position="190"/>
        <end position="210"/>
    </location>
</feature>